<evidence type="ECO:0000313" key="4">
    <source>
        <dbReference type="Proteomes" id="UP001472677"/>
    </source>
</evidence>
<feature type="domain" description="RNase H type-1" evidence="1">
    <location>
        <begin position="218"/>
        <end position="340"/>
    </location>
</feature>
<dbReference type="PANTHER" id="PTHR47074">
    <property type="entry name" value="BNAC02G40300D PROTEIN"/>
    <property type="match status" value="1"/>
</dbReference>
<name>A0ABR2D1B8_9ROSI</name>
<evidence type="ECO:0008006" key="5">
    <source>
        <dbReference type="Google" id="ProtNLM"/>
    </source>
</evidence>
<dbReference type="InterPro" id="IPR002156">
    <property type="entry name" value="RNaseH_domain"/>
</dbReference>
<dbReference type="EMBL" id="JBBPBM010000038">
    <property type="protein sequence ID" value="KAK8527528.1"/>
    <property type="molecule type" value="Genomic_DNA"/>
</dbReference>
<evidence type="ECO:0000259" key="1">
    <source>
        <dbReference type="Pfam" id="PF13456"/>
    </source>
</evidence>
<evidence type="ECO:0000259" key="2">
    <source>
        <dbReference type="Pfam" id="PF13966"/>
    </source>
</evidence>
<accession>A0ABR2D1B8</accession>
<dbReference type="InterPro" id="IPR012337">
    <property type="entry name" value="RNaseH-like_sf"/>
</dbReference>
<dbReference type="SUPFAM" id="SSF53098">
    <property type="entry name" value="Ribonuclease H-like"/>
    <property type="match status" value="1"/>
</dbReference>
<dbReference type="PANTHER" id="PTHR47074:SF61">
    <property type="entry name" value="RNASE H TYPE-1 DOMAIN-CONTAINING PROTEIN"/>
    <property type="match status" value="1"/>
</dbReference>
<evidence type="ECO:0000313" key="3">
    <source>
        <dbReference type="EMBL" id="KAK8527528.1"/>
    </source>
</evidence>
<dbReference type="Proteomes" id="UP001472677">
    <property type="component" value="Unassembled WGS sequence"/>
</dbReference>
<organism evidence="3 4">
    <name type="scientific">Hibiscus sabdariffa</name>
    <name type="common">roselle</name>
    <dbReference type="NCBI Taxonomy" id="183260"/>
    <lineage>
        <taxon>Eukaryota</taxon>
        <taxon>Viridiplantae</taxon>
        <taxon>Streptophyta</taxon>
        <taxon>Embryophyta</taxon>
        <taxon>Tracheophyta</taxon>
        <taxon>Spermatophyta</taxon>
        <taxon>Magnoliopsida</taxon>
        <taxon>eudicotyledons</taxon>
        <taxon>Gunneridae</taxon>
        <taxon>Pentapetalae</taxon>
        <taxon>rosids</taxon>
        <taxon>malvids</taxon>
        <taxon>Malvales</taxon>
        <taxon>Malvaceae</taxon>
        <taxon>Malvoideae</taxon>
        <taxon>Hibiscus</taxon>
    </lineage>
</organism>
<keyword evidence="4" id="KW-1185">Reference proteome</keyword>
<dbReference type="Gene3D" id="3.30.420.10">
    <property type="entry name" value="Ribonuclease H-like superfamily/Ribonuclease H"/>
    <property type="match status" value="1"/>
</dbReference>
<proteinExistence type="predicted"/>
<dbReference type="InterPro" id="IPR036397">
    <property type="entry name" value="RNaseH_sf"/>
</dbReference>
<protein>
    <recommendedName>
        <fullName evidence="5">Reverse transcriptase</fullName>
    </recommendedName>
</protein>
<dbReference type="CDD" id="cd06222">
    <property type="entry name" value="RNase_H_like"/>
    <property type="match status" value="1"/>
</dbReference>
<dbReference type="Pfam" id="PF13456">
    <property type="entry name" value="RVT_3"/>
    <property type="match status" value="1"/>
</dbReference>
<gene>
    <name evidence="3" type="ORF">V6N12_054735</name>
</gene>
<comment type="caution">
    <text evidence="3">The sequence shown here is derived from an EMBL/GenBank/DDBJ whole genome shotgun (WGS) entry which is preliminary data.</text>
</comment>
<dbReference type="InterPro" id="IPR026960">
    <property type="entry name" value="RVT-Znf"/>
</dbReference>
<reference evidence="3 4" key="1">
    <citation type="journal article" date="2024" name="G3 (Bethesda)">
        <title>Genome assembly of Hibiscus sabdariffa L. provides insights into metabolisms of medicinal natural products.</title>
        <authorList>
            <person name="Kim T."/>
        </authorList>
    </citation>
    <scope>NUCLEOTIDE SEQUENCE [LARGE SCALE GENOMIC DNA]</scope>
    <source>
        <strain evidence="3">TK-2024</strain>
        <tissue evidence="3">Old leaves</tissue>
    </source>
</reference>
<dbReference type="InterPro" id="IPR044730">
    <property type="entry name" value="RNase_H-like_dom_plant"/>
</dbReference>
<dbReference type="InterPro" id="IPR052929">
    <property type="entry name" value="RNase_H-like_EbsB-rel"/>
</dbReference>
<feature type="domain" description="Reverse transcriptase zinc-binding" evidence="2">
    <location>
        <begin position="59"/>
        <end position="146"/>
    </location>
</feature>
<dbReference type="Pfam" id="PF13966">
    <property type="entry name" value="zf-RVT"/>
    <property type="match status" value="1"/>
</dbReference>
<sequence>MSRLADVADLIEEVDKSWKYDVLKDLFDAEQVSRICSIPLSRARLLDEIVWRYDGTGNFSAKSGYRLLRAEQACTLSTKLSSFFTDMWATDVPAKVKITMWRIVNNFLPTFHNLQLRRLPVNNVCPFCQSHDETVEHLFRDCAFVKLLMWKLALPSVSIQDAGLWKDWIASFFSYSYSSKQKSFASALLETLGRLLPKSIPMRESYWQASPKSAIKFNFDSTFNSRSGSATTGVIGRNNRGLIVAACSFSHRNVADVFAAEAYACKHAVLFAKDLGFPRVIIEGDSLTIIKKINSDSADRSSIYPIVRDIKFLTWSFTSIYFCFVRREANNATHALARECRNYLDPRYWMEQAPEAATMASELDRSRCAFPDASESSLALISAGIFCVDRLLFGLGMGIDHV</sequence>